<dbReference type="RefSeq" id="WP_344428651.1">
    <property type="nucleotide sequence ID" value="NZ_BAAANN010000035.1"/>
</dbReference>
<organism evidence="1 2">
    <name type="scientific">Amycolatopsis minnesotensis</name>
    <dbReference type="NCBI Taxonomy" id="337894"/>
    <lineage>
        <taxon>Bacteria</taxon>
        <taxon>Bacillati</taxon>
        <taxon>Actinomycetota</taxon>
        <taxon>Actinomycetes</taxon>
        <taxon>Pseudonocardiales</taxon>
        <taxon>Pseudonocardiaceae</taxon>
        <taxon>Amycolatopsis</taxon>
    </lineage>
</organism>
<keyword evidence="2" id="KW-1185">Reference proteome</keyword>
<dbReference type="Proteomes" id="UP001501116">
    <property type="component" value="Unassembled WGS sequence"/>
</dbReference>
<accession>A0ABN2S7U2</accession>
<gene>
    <name evidence="1" type="ORF">GCM10009754_68330</name>
</gene>
<name>A0ABN2S7U2_9PSEU</name>
<proteinExistence type="predicted"/>
<sequence length="108" mass="11818">MADDFFLDETAYDAIMTDLQSTGQKIGESYQLLTDVLLEYDGAWGGDDIGKAFEKKYLGDSDDSGARGDLKAFDGVEDNIKEVADIGKKNAKTFAGLDHDTAQRLDLQ</sequence>
<evidence type="ECO:0008006" key="3">
    <source>
        <dbReference type="Google" id="ProtNLM"/>
    </source>
</evidence>
<dbReference type="EMBL" id="BAAANN010000035">
    <property type="protein sequence ID" value="GAA1981819.1"/>
    <property type="molecule type" value="Genomic_DNA"/>
</dbReference>
<evidence type="ECO:0000313" key="1">
    <source>
        <dbReference type="EMBL" id="GAA1981819.1"/>
    </source>
</evidence>
<protein>
    <recommendedName>
        <fullName evidence="3">WXG100 family type VII secretion target</fullName>
    </recommendedName>
</protein>
<comment type="caution">
    <text evidence="1">The sequence shown here is derived from an EMBL/GenBank/DDBJ whole genome shotgun (WGS) entry which is preliminary data.</text>
</comment>
<evidence type="ECO:0000313" key="2">
    <source>
        <dbReference type="Proteomes" id="UP001501116"/>
    </source>
</evidence>
<reference evidence="1 2" key="1">
    <citation type="journal article" date="2019" name="Int. J. Syst. Evol. Microbiol.">
        <title>The Global Catalogue of Microorganisms (GCM) 10K type strain sequencing project: providing services to taxonomists for standard genome sequencing and annotation.</title>
        <authorList>
            <consortium name="The Broad Institute Genomics Platform"/>
            <consortium name="The Broad Institute Genome Sequencing Center for Infectious Disease"/>
            <person name="Wu L."/>
            <person name="Ma J."/>
        </authorList>
    </citation>
    <scope>NUCLEOTIDE SEQUENCE [LARGE SCALE GENOMIC DNA]</scope>
    <source>
        <strain evidence="1 2">JCM 14545</strain>
    </source>
</reference>